<feature type="domain" description="Sigma factor regulator N-terminal" evidence="3">
    <location>
        <begin position="41"/>
        <end position="129"/>
    </location>
</feature>
<keyword evidence="1" id="KW-1133">Transmembrane helix</keyword>
<keyword evidence="5" id="KW-1185">Reference proteome</keyword>
<evidence type="ECO:0000313" key="4">
    <source>
        <dbReference type="EMBL" id="GGF73933.1"/>
    </source>
</evidence>
<comment type="caution">
    <text evidence="4">The sequence shown here is derived from an EMBL/GenBank/DDBJ whole genome shotgun (WGS) entry which is preliminary data.</text>
</comment>
<gene>
    <name evidence="4" type="ORF">GCM10010912_18960</name>
</gene>
<accession>A0A917C788</accession>
<name>A0A917C788_9BACL</name>
<proteinExistence type="predicted"/>
<reference evidence="4" key="2">
    <citation type="submission" date="2020-09" db="EMBL/GenBank/DDBJ databases">
        <authorList>
            <person name="Sun Q."/>
            <person name="Zhou Y."/>
        </authorList>
    </citation>
    <scope>NUCLEOTIDE SEQUENCE</scope>
    <source>
        <strain evidence="4">CGMCC 1.16134</strain>
    </source>
</reference>
<organism evidence="4 5">
    <name type="scientific">Paenibacillus albidus</name>
    <dbReference type="NCBI Taxonomy" id="2041023"/>
    <lineage>
        <taxon>Bacteria</taxon>
        <taxon>Bacillati</taxon>
        <taxon>Bacillota</taxon>
        <taxon>Bacilli</taxon>
        <taxon>Bacillales</taxon>
        <taxon>Paenibacillaceae</taxon>
        <taxon>Paenibacillus</taxon>
    </lineage>
</organism>
<evidence type="ECO:0008006" key="6">
    <source>
        <dbReference type="Google" id="ProtNLM"/>
    </source>
</evidence>
<evidence type="ECO:0000259" key="2">
    <source>
        <dbReference type="Pfam" id="PF13791"/>
    </source>
</evidence>
<reference evidence="4" key="1">
    <citation type="journal article" date="2014" name="Int. J. Syst. Evol. Microbiol.">
        <title>Complete genome sequence of Corynebacterium casei LMG S-19264T (=DSM 44701T), isolated from a smear-ripened cheese.</title>
        <authorList>
            <consortium name="US DOE Joint Genome Institute (JGI-PGF)"/>
            <person name="Walter F."/>
            <person name="Albersmeier A."/>
            <person name="Kalinowski J."/>
            <person name="Ruckert C."/>
        </authorList>
    </citation>
    <scope>NUCLEOTIDE SEQUENCE</scope>
    <source>
        <strain evidence="4">CGMCC 1.16134</strain>
    </source>
</reference>
<evidence type="ECO:0000313" key="5">
    <source>
        <dbReference type="Proteomes" id="UP000637643"/>
    </source>
</evidence>
<keyword evidence="1" id="KW-0472">Membrane</keyword>
<dbReference type="Proteomes" id="UP000637643">
    <property type="component" value="Unassembled WGS sequence"/>
</dbReference>
<protein>
    <recommendedName>
        <fullName evidence="6">Anti-sigma factor</fullName>
    </recommendedName>
</protein>
<keyword evidence="1" id="KW-0812">Transmembrane</keyword>
<dbReference type="InterPro" id="IPR029101">
    <property type="entry name" value="Sigma_reg_N"/>
</dbReference>
<dbReference type="Pfam" id="PF13800">
    <property type="entry name" value="Sigma_reg_N"/>
    <property type="match status" value="1"/>
</dbReference>
<dbReference type="InterPro" id="IPR025672">
    <property type="entry name" value="Sigma_reg_C_dom"/>
</dbReference>
<sequence length="347" mass="38653">MNKKEGDPPVPDKGQAYEDALQGALADYQSLNGLSAQRERQIVKTAKFRSKGSTILITLAILLLIMPVLTLGSYLYYAGKANHMLDLTAKAVYVTEPNQRIDSRAVREQIGLFSMDAKFTTLKRVGKEDLRSTSYLVHFSLDRVTALERNPLLEAAVPEILTSDNNYFILPQGQMTFDQGTELEVLQGLPAQTVAEVYVSLKKAYTQQEIEEALPADTDPIWFAVDTGDPAQMLDSQGLFTPPLGYPAQTDKDYWSPFFSVPGEAESNQDKFLTIVQQLAENEALATAVSRGKSLSLPDRAAYLQSHAVKIYGLVITGPVNELQKLEQHPMVRAMKVRDTRLWNWHS</sequence>
<evidence type="ECO:0000259" key="3">
    <source>
        <dbReference type="Pfam" id="PF13800"/>
    </source>
</evidence>
<dbReference type="EMBL" id="BMKR01000006">
    <property type="protein sequence ID" value="GGF73933.1"/>
    <property type="molecule type" value="Genomic_DNA"/>
</dbReference>
<feature type="transmembrane region" description="Helical" evidence="1">
    <location>
        <begin position="54"/>
        <end position="77"/>
    </location>
</feature>
<dbReference type="Pfam" id="PF13791">
    <property type="entry name" value="Sigma_reg_C"/>
    <property type="match status" value="1"/>
</dbReference>
<feature type="domain" description="Sigma factor regulator C-terminal" evidence="2">
    <location>
        <begin position="186"/>
        <end position="337"/>
    </location>
</feature>
<evidence type="ECO:0000256" key="1">
    <source>
        <dbReference type="SAM" id="Phobius"/>
    </source>
</evidence>
<dbReference type="AlphaFoldDB" id="A0A917C788"/>
<dbReference type="RefSeq" id="WP_189024162.1">
    <property type="nucleotide sequence ID" value="NZ_BMKR01000006.1"/>
</dbReference>